<evidence type="ECO:0000313" key="2">
    <source>
        <dbReference type="Proteomes" id="UP001175211"/>
    </source>
</evidence>
<dbReference type="GeneID" id="85364892"/>
<gene>
    <name evidence="1" type="ORF">EV420DRAFT_238699</name>
</gene>
<name>A0AA39MJN4_ARMTA</name>
<dbReference type="Proteomes" id="UP001175211">
    <property type="component" value="Unassembled WGS sequence"/>
</dbReference>
<keyword evidence="2" id="KW-1185">Reference proteome</keyword>
<comment type="caution">
    <text evidence="1">The sequence shown here is derived from an EMBL/GenBank/DDBJ whole genome shotgun (WGS) entry which is preliminary data.</text>
</comment>
<dbReference type="EMBL" id="JAUEPS010000127">
    <property type="protein sequence ID" value="KAK0436323.1"/>
    <property type="molecule type" value="Genomic_DNA"/>
</dbReference>
<sequence>MTTLPPELVEIIVSQVWSSAMPSYIRKSFMTSPRINRLWKAIYAPIASQDMYITNLAFLDYLCDIAHRKKSIIYHNFIPRLTRTITCFIDLREDGREGAVKRAYRYLFGLPNIRGFDALFPHIPYISFQLIWIGVGPYSPLQFLRGIPIQARYDRFLSTAFSPDCPRWKTQMDVYIAMTDPDPSFSVVIHESTWSDALCDLRGVGIPGFFFGIFVASPGPYEMFVTDGVRHLRQTTFIAERNLEDYDPRKINKRLWMASNRRRGTWLETPFYLISLTSLRSSVAVSH</sequence>
<proteinExistence type="predicted"/>
<dbReference type="AlphaFoldDB" id="A0AA39MJN4"/>
<reference evidence="1" key="1">
    <citation type="submission" date="2023-06" db="EMBL/GenBank/DDBJ databases">
        <authorList>
            <consortium name="Lawrence Berkeley National Laboratory"/>
            <person name="Ahrendt S."/>
            <person name="Sahu N."/>
            <person name="Indic B."/>
            <person name="Wong-Bajracharya J."/>
            <person name="Merenyi Z."/>
            <person name="Ke H.-M."/>
            <person name="Monk M."/>
            <person name="Kocsube S."/>
            <person name="Drula E."/>
            <person name="Lipzen A."/>
            <person name="Balint B."/>
            <person name="Henrissat B."/>
            <person name="Andreopoulos B."/>
            <person name="Martin F.M."/>
            <person name="Harder C.B."/>
            <person name="Rigling D."/>
            <person name="Ford K.L."/>
            <person name="Foster G.D."/>
            <person name="Pangilinan J."/>
            <person name="Papanicolaou A."/>
            <person name="Barry K."/>
            <person name="LaButti K."/>
            <person name="Viragh M."/>
            <person name="Koriabine M."/>
            <person name="Yan M."/>
            <person name="Riley R."/>
            <person name="Champramary S."/>
            <person name="Plett K.L."/>
            <person name="Tsai I.J."/>
            <person name="Slot J."/>
            <person name="Sipos G."/>
            <person name="Plett J."/>
            <person name="Nagy L.G."/>
            <person name="Grigoriev I.V."/>
        </authorList>
    </citation>
    <scope>NUCLEOTIDE SEQUENCE</scope>
    <source>
        <strain evidence="1">CCBAS 213</strain>
    </source>
</reference>
<evidence type="ECO:0000313" key="1">
    <source>
        <dbReference type="EMBL" id="KAK0436323.1"/>
    </source>
</evidence>
<protein>
    <submittedName>
        <fullName evidence="1">Uncharacterized protein</fullName>
    </submittedName>
</protein>
<accession>A0AA39MJN4</accession>
<dbReference type="RefSeq" id="XP_060322245.1">
    <property type="nucleotide sequence ID" value="XM_060481344.1"/>
</dbReference>
<organism evidence="1 2">
    <name type="scientific">Armillaria tabescens</name>
    <name type="common">Ringless honey mushroom</name>
    <name type="synonym">Agaricus tabescens</name>
    <dbReference type="NCBI Taxonomy" id="1929756"/>
    <lineage>
        <taxon>Eukaryota</taxon>
        <taxon>Fungi</taxon>
        <taxon>Dikarya</taxon>
        <taxon>Basidiomycota</taxon>
        <taxon>Agaricomycotina</taxon>
        <taxon>Agaricomycetes</taxon>
        <taxon>Agaricomycetidae</taxon>
        <taxon>Agaricales</taxon>
        <taxon>Marasmiineae</taxon>
        <taxon>Physalacriaceae</taxon>
        <taxon>Desarmillaria</taxon>
    </lineage>
</organism>